<organism evidence="1 2">
    <name type="scientific">Kribbella aluminosa</name>
    <dbReference type="NCBI Taxonomy" id="416017"/>
    <lineage>
        <taxon>Bacteria</taxon>
        <taxon>Bacillati</taxon>
        <taxon>Actinomycetota</taxon>
        <taxon>Actinomycetes</taxon>
        <taxon>Propionibacteriales</taxon>
        <taxon>Kribbellaceae</taxon>
        <taxon>Kribbella</taxon>
    </lineage>
</organism>
<comment type="caution">
    <text evidence="1">The sequence shown here is derived from an EMBL/GenBank/DDBJ whole genome shotgun (WGS) entry which is preliminary data.</text>
</comment>
<reference evidence="1 2" key="1">
    <citation type="submission" date="2021-03" db="EMBL/GenBank/DDBJ databases">
        <title>Sequencing the genomes of 1000 actinobacteria strains.</title>
        <authorList>
            <person name="Klenk H.-P."/>
        </authorList>
    </citation>
    <scope>NUCLEOTIDE SEQUENCE [LARGE SCALE GENOMIC DNA]</scope>
    <source>
        <strain evidence="1 2">DSM 18824</strain>
    </source>
</reference>
<evidence type="ECO:0000313" key="2">
    <source>
        <dbReference type="Proteomes" id="UP000755585"/>
    </source>
</evidence>
<dbReference type="RefSeq" id="WP_209697284.1">
    <property type="nucleotide sequence ID" value="NZ_BAAAVU010000031.1"/>
</dbReference>
<protein>
    <recommendedName>
        <fullName evidence="3">Glycosyltransferase 2-like domain-containing protein</fullName>
    </recommendedName>
</protein>
<dbReference type="Proteomes" id="UP000755585">
    <property type="component" value="Unassembled WGS sequence"/>
</dbReference>
<sequence length="401" mass="44729">MSRRSRQIRSSHAGLLCDGSAPAGPAAGTKLDAIVVPAARRAAELQPVITLAADQRVPLVILCSREALLDKVVERVKSTLYAQALVIQVPEDYRPPCPAPKTSARKFLEASADRSSDLSAKRNLGLLYGRLRGWNKILFVDDDIRGLKSTDVDRLTGYLDRHPVASMASREFPDNSVVCHARGLVAPQDVFVSGAVLGVDLQRPELSFFADIYNEDWFFFARYAARRAIPKIGEVRQLAYNPFADPQRAAREEFGDLLAEGLYAAFESQPGMPFEEQLRIAMEPTYWDRFKGIRLKTIEDTLEAVRRAKASIDEKEFPRIVTSLETARTWAHRSSSSLCVEFIQSWQEDEELWQKMLGNLPSRQRKEDALSQLRLTNWVSCGYGLPTESQADLASAGAVGQ</sequence>
<accession>A0ABS4US85</accession>
<proteinExistence type="predicted"/>
<dbReference type="EMBL" id="JAGINT010000002">
    <property type="protein sequence ID" value="MBP2354490.1"/>
    <property type="molecule type" value="Genomic_DNA"/>
</dbReference>
<keyword evidence="2" id="KW-1185">Reference proteome</keyword>
<name>A0ABS4US85_9ACTN</name>
<evidence type="ECO:0008006" key="3">
    <source>
        <dbReference type="Google" id="ProtNLM"/>
    </source>
</evidence>
<gene>
    <name evidence="1" type="ORF">JOF29_005600</name>
</gene>
<evidence type="ECO:0000313" key="1">
    <source>
        <dbReference type="EMBL" id="MBP2354490.1"/>
    </source>
</evidence>